<comment type="subcellular location">
    <subcellularLocation>
        <location evidence="2">Membrane</location>
        <topology evidence="2">Multi-pass membrane protein</topology>
    </subcellularLocation>
</comment>
<feature type="transmembrane region" description="Helical" evidence="11">
    <location>
        <begin position="93"/>
        <end position="115"/>
    </location>
</feature>
<keyword evidence="10 11" id="KW-0472">Membrane</keyword>
<feature type="transmembrane region" description="Helical" evidence="11">
    <location>
        <begin position="6"/>
        <end position="26"/>
    </location>
</feature>
<feature type="transmembrane region" description="Helical" evidence="11">
    <location>
        <begin position="287"/>
        <end position="307"/>
    </location>
</feature>
<feature type="transmembrane region" description="Helical" evidence="11">
    <location>
        <begin position="337"/>
        <end position="355"/>
    </location>
</feature>
<name>A0A1G2F8G6_9BACT</name>
<keyword evidence="6 11" id="KW-0378">Hydrolase</keyword>
<dbReference type="PANTHER" id="PTHR42837">
    <property type="entry name" value="REGULATOR OF SIGMA-E PROTEASE RSEP"/>
    <property type="match status" value="1"/>
</dbReference>
<dbReference type="PANTHER" id="PTHR42837:SF2">
    <property type="entry name" value="MEMBRANE METALLOPROTEASE ARASP2, CHLOROPLASTIC-RELATED"/>
    <property type="match status" value="1"/>
</dbReference>
<evidence type="ECO:0000259" key="12">
    <source>
        <dbReference type="Pfam" id="PF02163"/>
    </source>
</evidence>
<proteinExistence type="inferred from homology"/>
<accession>A0A1G2F8G6</accession>
<evidence type="ECO:0000256" key="5">
    <source>
        <dbReference type="ARBA" id="ARBA00022692"/>
    </source>
</evidence>
<evidence type="ECO:0000256" key="3">
    <source>
        <dbReference type="ARBA" id="ARBA00007931"/>
    </source>
</evidence>
<evidence type="ECO:0000256" key="9">
    <source>
        <dbReference type="ARBA" id="ARBA00023049"/>
    </source>
</evidence>
<keyword evidence="5 11" id="KW-0812">Transmembrane</keyword>
<feature type="transmembrane region" description="Helical" evidence="11">
    <location>
        <begin position="233"/>
        <end position="256"/>
    </location>
</feature>
<organism evidence="13 14">
    <name type="scientific">Candidatus Portnoybacteria bacterium RBG_19FT_COMBO_36_7</name>
    <dbReference type="NCBI Taxonomy" id="1801992"/>
    <lineage>
        <taxon>Bacteria</taxon>
        <taxon>Candidatus Portnoyibacteriota</taxon>
    </lineage>
</organism>
<evidence type="ECO:0000256" key="8">
    <source>
        <dbReference type="ARBA" id="ARBA00022989"/>
    </source>
</evidence>
<evidence type="ECO:0000256" key="2">
    <source>
        <dbReference type="ARBA" id="ARBA00004141"/>
    </source>
</evidence>
<dbReference type="Proteomes" id="UP000179099">
    <property type="component" value="Unassembled WGS sequence"/>
</dbReference>
<sequence>MILTILIFIVILGLLVFVHELGHFLVAKKNGVRVDEFGFGFPPRIFGIKRGETVYSINAIPLGGFVKIYGEEGEGADSNRSFTSKKVGQKTKILFAGVTMNFILAVFLFSLGNIIGLPSAIEENEIDKYPNAQLQIVGVSQDSPAQAAGIEAGDFIVALKDQEGNFIDDIKKPSDFQAFIEEAKEKEIIVSVHRGDLNLDISLVPRSNPPSGQGPIGVELATVAKVSLPLHRAIWEGFLTTISLIWLILVVLFQLLKNLIITGQAGVDIVGPVGIYTLTNQAANMGFIYLVQLTAILSVNLAVINAFPFPALDGGRALFIIIEKFKGSPINKRTQNLVHTIGFALLILLMVAITYRDIIRFF</sequence>
<keyword evidence="8 11" id="KW-1133">Transmembrane helix</keyword>
<gene>
    <name evidence="13" type="ORF">A2Y98_03105</name>
</gene>
<evidence type="ECO:0000256" key="7">
    <source>
        <dbReference type="ARBA" id="ARBA00022833"/>
    </source>
</evidence>
<keyword evidence="11" id="KW-0479">Metal-binding</keyword>
<keyword evidence="7 11" id="KW-0862">Zinc</keyword>
<evidence type="ECO:0000313" key="13">
    <source>
        <dbReference type="EMBL" id="OGZ34369.1"/>
    </source>
</evidence>
<reference evidence="13 14" key="1">
    <citation type="journal article" date="2016" name="Nat. Commun.">
        <title>Thousands of microbial genomes shed light on interconnected biogeochemical processes in an aquifer system.</title>
        <authorList>
            <person name="Anantharaman K."/>
            <person name="Brown C.T."/>
            <person name="Hug L.A."/>
            <person name="Sharon I."/>
            <person name="Castelle C.J."/>
            <person name="Probst A.J."/>
            <person name="Thomas B.C."/>
            <person name="Singh A."/>
            <person name="Wilkins M.J."/>
            <person name="Karaoz U."/>
            <person name="Brodie E.L."/>
            <person name="Williams K.H."/>
            <person name="Hubbard S.S."/>
            <person name="Banfield J.F."/>
        </authorList>
    </citation>
    <scope>NUCLEOTIDE SEQUENCE [LARGE SCALE GENOMIC DNA]</scope>
</reference>
<dbReference type="NCBIfam" id="TIGR00054">
    <property type="entry name" value="RIP metalloprotease RseP"/>
    <property type="match status" value="1"/>
</dbReference>
<dbReference type="AlphaFoldDB" id="A0A1G2F8G6"/>
<dbReference type="GO" id="GO:0004222">
    <property type="term" value="F:metalloendopeptidase activity"/>
    <property type="evidence" value="ECO:0007669"/>
    <property type="project" value="InterPro"/>
</dbReference>
<keyword evidence="9 11" id="KW-0482">Metalloprotease</keyword>
<evidence type="ECO:0000256" key="1">
    <source>
        <dbReference type="ARBA" id="ARBA00001947"/>
    </source>
</evidence>
<evidence type="ECO:0000256" key="10">
    <source>
        <dbReference type="ARBA" id="ARBA00023136"/>
    </source>
</evidence>
<feature type="domain" description="Peptidase M50" evidence="12">
    <location>
        <begin position="8"/>
        <end position="349"/>
    </location>
</feature>
<dbReference type="Pfam" id="PF02163">
    <property type="entry name" value="Peptidase_M50"/>
    <property type="match status" value="1"/>
</dbReference>
<dbReference type="EC" id="3.4.24.-" evidence="11"/>
<evidence type="ECO:0000313" key="14">
    <source>
        <dbReference type="Proteomes" id="UP000179099"/>
    </source>
</evidence>
<evidence type="ECO:0000256" key="11">
    <source>
        <dbReference type="RuleBase" id="RU362031"/>
    </source>
</evidence>
<dbReference type="Gene3D" id="2.30.42.10">
    <property type="match status" value="1"/>
</dbReference>
<protein>
    <recommendedName>
        <fullName evidence="11">Zinc metalloprotease</fullName>
        <ecNumber evidence="11">3.4.24.-</ecNumber>
    </recommendedName>
</protein>
<dbReference type="GO" id="GO:0006508">
    <property type="term" value="P:proteolysis"/>
    <property type="evidence" value="ECO:0007669"/>
    <property type="project" value="UniProtKB-KW"/>
</dbReference>
<keyword evidence="4 13" id="KW-0645">Protease</keyword>
<evidence type="ECO:0000256" key="4">
    <source>
        <dbReference type="ARBA" id="ARBA00022670"/>
    </source>
</evidence>
<dbReference type="STRING" id="1801992.A2Y98_03105"/>
<dbReference type="InterPro" id="IPR004387">
    <property type="entry name" value="Pept_M50_Zn"/>
</dbReference>
<dbReference type="EMBL" id="MHMW01000012">
    <property type="protein sequence ID" value="OGZ34369.1"/>
    <property type="molecule type" value="Genomic_DNA"/>
</dbReference>
<dbReference type="CDD" id="cd06163">
    <property type="entry name" value="S2P-M50_PDZ_RseP-like"/>
    <property type="match status" value="1"/>
</dbReference>
<dbReference type="GO" id="GO:0016020">
    <property type="term" value="C:membrane"/>
    <property type="evidence" value="ECO:0007669"/>
    <property type="project" value="UniProtKB-SubCell"/>
</dbReference>
<comment type="caution">
    <text evidence="13">The sequence shown here is derived from an EMBL/GenBank/DDBJ whole genome shotgun (WGS) entry which is preliminary data.</text>
</comment>
<dbReference type="GO" id="GO:0046872">
    <property type="term" value="F:metal ion binding"/>
    <property type="evidence" value="ECO:0007669"/>
    <property type="project" value="UniProtKB-KW"/>
</dbReference>
<dbReference type="InterPro" id="IPR036034">
    <property type="entry name" value="PDZ_sf"/>
</dbReference>
<dbReference type="SUPFAM" id="SSF50156">
    <property type="entry name" value="PDZ domain-like"/>
    <property type="match status" value="1"/>
</dbReference>
<dbReference type="InterPro" id="IPR008915">
    <property type="entry name" value="Peptidase_M50"/>
</dbReference>
<evidence type="ECO:0000256" key="6">
    <source>
        <dbReference type="ARBA" id="ARBA00022801"/>
    </source>
</evidence>
<comment type="cofactor">
    <cofactor evidence="1 11">
        <name>Zn(2+)</name>
        <dbReference type="ChEBI" id="CHEBI:29105"/>
    </cofactor>
</comment>
<comment type="similarity">
    <text evidence="3 11">Belongs to the peptidase M50B family.</text>
</comment>